<sequence>MRRHGRLTEAGPEGRLSSPSRRTPDPVPPVPDLGPVRTCVGCRSTGPRSALLRVVLERETTGDPVLVVDERRRMPGRGAWLHPDPHCLELAVRRRAFGRALRHAGTLDTEAVSGAVTRHADQQQPQPQHDGAGTTPTPTVDRESGLEADGDPMSTQR</sequence>
<evidence type="ECO:0000256" key="1">
    <source>
        <dbReference type="SAM" id="MobiDB-lite"/>
    </source>
</evidence>
<dbReference type="Gene3D" id="3.30.1230.10">
    <property type="entry name" value="YlxR-like"/>
    <property type="match status" value="1"/>
</dbReference>
<protein>
    <submittedName>
        <fullName evidence="3">YlxR family protein</fullName>
    </submittedName>
</protein>
<gene>
    <name evidence="3" type="ORF">E5225_10665</name>
</gene>
<dbReference type="PANTHER" id="PTHR34215">
    <property type="entry name" value="BLL0784 PROTEIN"/>
    <property type="match status" value="1"/>
</dbReference>
<evidence type="ECO:0000259" key="2">
    <source>
        <dbReference type="Pfam" id="PF04296"/>
    </source>
</evidence>
<dbReference type="EMBL" id="CP039291">
    <property type="protein sequence ID" value="QCB93956.1"/>
    <property type="molecule type" value="Genomic_DNA"/>
</dbReference>
<dbReference type="Proteomes" id="UP000296469">
    <property type="component" value="Chromosome"/>
</dbReference>
<dbReference type="InterPro" id="IPR007393">
    <property type="entry name" value="YlxR_dom"/>
</dbReference>
<accession>A0A4P7SLA0</accession>
<keyword evidence="4" id="KW-1185">Reference proteome</keyword>
<feature type="region of interest" description="Disordered" evidence="1">
    <location>
        <begin position="1"/>
        <end position="34"/>
    </location>
</feature>
<feature type="compositionally biased region" description="Low complexity" evidence="1">
    <location>
        <begin position="122"/>
        <end position="133"/>
    </location>
</feature>
<dbReference type="PANTHER" id="PTHR34215:SF1">
    <property type="entry name" value="YLXR DOMAIN-CONTAINING PROTEIN"/>
    <property type="match status" value="1"/>
</dbReference>
<reference evidence="3 4" key="1">
    <citation type="submission" date="2019-04" db="EMBL/GenBank/DDBJ databases">
        <title>Isolation and identification of Cellulomonas shaoxiangyii sp. Nov. isolated from feces of the Tibetan antelopes (Pantholops hodgsonii) in the Qinghai-Tibet plateau of China.</title>
        <authorList>
            <person name="Tian Z."/>
        </authorList>
    </citation>
    <scope>NUCLEOTIDE SEQUENCE [LARGE SCALE GENOMIC DNA]</scope>
    <source>
        <strain evidence="3 4">Z28</strain>
    </source>
</reference>
<dbReference type="KEGG" id="celz:E5225_10665"/>
<feature type="region of interest" description="Disordered" evidence="1">
    <location>
        <begin position="115"/>
        <end position="157"/>
    </location>
</feature>
<dbReference type="InterPro" id="IPR037465">
    <property type="entry name" value="YlxR"/>
</dbReference>
<proteinExistence type="predicted"/>
<dbReference type="SUPFAM" id="SSF64376">
    <property type="entry name" value="YlxR-like"/>
    <property type="match status" value="1"/>
</dbReference>
<evidence type="ECO:0000313" key="4">
    <source>
        <dbReference type="Proteomes" id="UP000296469"/>
    </source>
</evidence>
<dbReference type="OrthoDB" id="5244965at2"/>
<dbReference type="RefSeq" id="WP_135975583.1">
    <property type="nucleotide sequence ID" value="NZ_CP039291.1"/>
</dbReference>
<name>A0A4P7SLA0_9CELL</name>
<dbReference type="AlphaFoldDB" id="A0A4P7SLA0"/>
<dbReference type="Pfam" id="PF04296">
    <property type="entry name" value="YlxR"/>
    <property type="match status" value="1"/>
</dbReference>
<organism evidence="3 4">
    <name type="scientific">Cellulomonas shaoxiangyii</name>
    <dbReference type="NCBI Taxonomy" id="2566013"/>
    <lineage>
        <taxon>Bacteria</taxon>
        <taxon>Bacillati</taxon>
        <taxon>Actinomycetota</taxon>
        <taxon>Actinomycetes</taxon>
        <taxon>Micrococcales</taxon>
        <taxon>Cellulomonadaceae</taxon>
        <taxon>Cellulomonas</taxon>
    </lineage>
</organism>
<dbReference type="InterPro" id="IPR035931">
    <property type="entry name" value="YlxR-like_sf"/>
</dbReference>
<feature type="domain" description="YlxR" evidence="2">
    <location>
        <begin position="37"/>
        <end position="104"/>
    </location>
</feature>
<evidence type="ECO:0000313" key="3">
    <source>
        <dbReference type="EMBL" id="QCB93956.1"/>
    </source>
</evidence>